<dbReference type="Pfam" id="PF10568">
    <property type="entry name" value="Tom37"/>
    <property type="match status" value="1"/>
</dbReference>
<evidence type="ECO:0000313" key="13">
    <source>
        <dbReference type="EnsemblMetazoa" id="KAF7494084.1"/>
    </source>
</evidence>
<evidence type="ECO:0000256" key="1">
    <source>
        <dbReference type="ARBA" id="ARBA00004294"/>
    </source>
</evidence>
<evidence type="ECO:0000256" key="4">
    <source>
        <dbReference type="ARBA" id="ARBA00022787"/>
    </source>
</evidence>
<keyword evidence="14" id="KW-1185">Reference proteome</keyword>
<evidence type="ECO:0000256" key="8">
    <source>
        <dbReference type="SAM" id="Phobius"/>
    </source>
</evidence>
<evidence type="ECO:0000256" key="6">
    <source>
        <dbReference type="ARBA" id="ARBA00023128"/>
    </source>
</evidence>
<dbReference type="OrthoDB" id="5835136at2759"/>
<dbReference type="Proteomes" id="UP000616769">
    <property type="component" value="Unassembled WGS sequence"/>
</dbReference>
<dbReference type="SUPFAM" id="SSF47616">
    <property type="entry name" value="GST C-terminal domain-like"/>
    <property type="match status" value="1"/>
</dbReference>
<feature type="domain" description="Mitochondrial outer membrane transport complex Sam37/metaxin N-terminal" evidence="9">
    <location>
        <begin position="23"/>
        <end position="140"/>
    </location>
</feature>
<evidence type="ECO:0000256" key="5">
    <source>
        <dbReference type="ARBA" id="ARBA00022927"/>
    </source>
</evidence>
<keyword evidence="5" id="KW-0653">Protein transport</keyword>
<dbReference type="GO" id="GO:0015031">
    <property type="term" value="P:protein transport"/>
    <property type="evidence" value="ECO:0007669"/>
    <property type="project" value="UniProtKB-KW"/>
</dbReference>
<accession>A0A132AKY5</accession>
<evidence type="ECO:0000256" key="7">
    <source>
        <dbReference type="ARBA" id="ARBA00023136"/>
    </source>
</evidence>
<dbReference type="GO" id="GO:0007005">
    <property type="term" value="P:mitochondrion organization"/>
    <property type="evidence" value="ECO:0007669"/>
    <property type="project" value="TreeGrafter"/>
</dbReference>
<dbReference type="InterPro" id="IPR033468">
    <property type="entry name" value="Metaxin_GST"/>
</dbReference>
<feature type="transmembrane region" description="Helical" evidence="8">
    <location>
        <begin position="261"/>
        <end position="283"/>
    </location>
</feature>
<sequence>MNQKYRLDIVGGKFRLPSIDQDCLTVLTYCTLAGIQLEINTISPFQSKSPSLHIDNQIVFGADKIIEYLESVFYNSDMSKNSAQHKFQFKSYQNYLKVKLEPCLQYLFWYDEQNYNENIGSWIAEKCSFPFNLIAPRMIRKSSINQLMKCFPIKVLEDANQIKVIEKKVIANAIECIQMLTIALGDNLYLLGEKPSKIDSYLFSYLAMLYELPVKKEIIKSQIRLSPNLKQFVERILQKFPIELKSLVSNDQDANQDTSGLVNWFDVFFSGSIAGLLMIYFAFASGLIKPESYEEDDEDDREENDK</sequence>
<dbReference type="PANTHER" id="PTHR12289">
    <property type="entry name" value="METAXIN RELATED"/>
    <property type="match status" value="1"/>
</dbReference>
<reference evidence="11" key="3">
    <citation type="submission" date="2020-01" db="EMBL/GenBank/DDBJ databases">
        <authorList>
            <person name="Korhonen P.K.K."/>
            <person name="Guangxu M.G."/>
            <person name="Wang T.W."/>
            <person name="Stroehlein A.J.S."/>
            <person name="Young N.D."/>
            <person name="Ang C.-S.A."/>
            <person name="Fernando D.W.F."/>
            <person name="Lu H.L."/>
            <person name="Taylor S.T."/>
            <person name="Ehtesham M.E.M."/>
            <person name="Najaraj S.H.N."/>
            <person name="Harsha G.H.G."/>
            <person name="Madugundu A.M."/>
            <person name="Renuse S.R."/>
            <person name="Holt D.H."/>
            <person name="Pandey A.P."/>
            <person name="Papenfuss A.P."/>
            <person name="Gasser R.B.G."/>
            <person name="Fischer K.F."/>
        </authorList>
    </citation>
    <scope>NUCLEOTIDE SEQUENCE</scope>
    <source>
        <strain evidence="11">SSS_KF_BRIS2020</strain>
    </source>
</reference>
<name>A0A132AKY5_SARSC</name>
<evidence type="ECO:0000256" key="2">
    <source>
        <dbReference type="ARBA" id="ARBA00009170"/>
    </source>
</evidence>
<dbReference type="AlphaFoldDB" id="A0A132AKY5"/>
<dbReference type="InterPro" id="IPR036282">
    <property type="entry name" value="Glutathione-S-Trfase_C_sf"/>
</dbReference>
<dbReference type="Proteomes" id="UP000070412">
    <property type="component" value="Unassembled WGS sequence"/>
</dbReference>
<dbReference type="GO" id="GO:0001401">
    <property type="term" value="C:SAM complex"/>
    <property type="evidence" value="ECO:0007669"/>
    <property type="project" value="InterPro"/>
</dbReference>
<reference evidence="13" key="4">
    <citation type="submission" date="2022-06" db="UniProtKB">
        <authorList>
            <consortium name="EnsemblMetazoa"/>
        </authorList>
    </citation>
    <scope>IDENTIFICATION</scope>
</reference>
<evidence type="ECO:0000259" key="9">
    <source>
        <dbReference type="Pfam" id="PF10568"/>
    </source>
</evidence>
<keyword evidence="3" id="KW-0813">Transport</keyword>
<keyword evidence="8" id="KW-0812">Transmembrane</keyword>
<keyword evidence="8" id="KW-1133">Transmembrane helix</keyword>
<keyword evidence="4" id="KW-1000">Mitochondrion outer membrane</keyword>
<evidence type="ECO:0000313" key="11">
    <source>
        <dbReference type="EMBL" id="KAF7494084.1"/>
    </source>
</evidence>
<reference evidence="12 15" key="1">
    <citation type="journal article" date="2015" name="Parasit. Vectors">
        <title>Draft genome of the scabies mite.</title>
        <authorList>
            <person name="Rider S.D.Jr."/>
            <person name="Morgan M.S."/>
            <person name="Arlian L.G."/>
        </authorList>
    </citation>
    <scope>NUCLEOTIDE SEQUENCE [LARGE SCALE GENOMIC DNA]</scope>
    <source>
        <strain evidence="12">Arlian Lab</strain>
    </source>
</reference>
<organism evidence="12 15">
    <name type="scientific">Sarcoptes scabiei</name>
    <name type="common">Itch mite</name>
    <name type="synonym">Acarus scabiei</name>
    <dbReference type="NCBI Taxonomy" id="52283"/>
    <lineage>
        <taxon>Eukaryota</taxon>
        <taxon>Metazoa</taxon>
        <taxon>Ecdysozoa</taxon>
        <taxon>Arthropoda</taxon>
        <taxon>Chelicerata</taxon>
        <taxon>Arachnida</taxon>
        <taxon>Acari</taxon>
        <taxon>Acariformes</taxon>
        <taxon>Sarcoptiformes</taxon>
        <taxon>Astigmata</taxon>
        <taxon>Psoroptidia</taxon>
        <taxon>Sarcoptoidea</taxon>
        <taxon>Sarcoptidae</taxon>
        <taxon>Sarcoptinae</taxon>
        <taxon>Sarcoptes</taxon>
    </lineage>
</organism>
<evidence type="ECO:0000313" key="12">
    <source>
        <dbReference type="EMBL" id="KPM11614.1"/>
    </source>
</evidence>
<comment type="similarity">
    <text evidence="2">Belongs to the metaxin family.</text>
</comment>
<dbReference type="InterPro" id="IPR019564">
    <property type="entry name" value="Sam37/metaxin_N"/>
</dbReference>
<dbReference type="Pfam" id="PF17171">
    <property type="entry name" value="GST_C_6"/>
    <property type="match status" value="1"/>
</dbReference>
<keyword evidence="7 8" id="KW-0472">Membrane</keyword>
<dbReference type="VEuPathDB" id="VectorBase:SSCA006570"/>
<dbReference type="EMBL" id="WVUK01000054">
    <property type="protein sequence ID" value="KAF7494084.1"/>
    <property type="molecule type" value="Genomic_DNA"/>
</dbReference>
<feature type="domain" description="Metaxin glutathione S-transferase" evidence="10">
    <location>
        <begin position="173"/>
        <end position="236"/>
    </location>
</feature>
<proteinExistence type="inferred from homology"/>
<dbReference type="EnsemblMetazoa" id="SSS_7560s_mrna">
    <property type="protein sequence ID" value="KAF7494084.1"/>
    <property type="gene ID" value="SSS_7560"/>
</dbReference>
<evidence type="ECO:0000313" key="14">
    <source>
        <dbReference type="Proteomes" id="UP000070412"/>
    </source>
</evidence>
<evidence type="ECO:0000313" key="15">
    <source>
        <dbReference type="Proteomes" id="UP000616769"/>
    </source>
</evidence>
<protein>
    <submittedName>
        <fullName evidence="11">Metaxin-3</fullName>
    </submittedName>
    <submittedName>
        <fullName evidence="12">Metaxin-like protein</fullName>
    </submittedName>
</protein>
<evidence type="ECO:0000256" key="3">
    <source>
        <dbReference type="ARBA" id="ARBA00022448"/>
    </source>
</evidence>
<dbReference type="EMBL" id="JXLN01017539">
    <property type="protein sequence ID" value="KPM11614.1"/>
    <property type="molecule type" value="Genomic_DNA"/>
</dbReference>
<keyword evidence="6" id="KW-0496">Mitochondrion</keyword>
<dbReference type="InterPro" id="IPR050931">
    <property type="entry name" value="Mito_Protein_Transport_Metaxin"/>
</dbReference>
<comment type="subcellular location">
    <subcellularLocation>
        <location evidence="1">Mitochondrion outer membrane</location>
    </subcellularLocation>
</comment>
<gene>
    <name evidence="12" type="ORF">QR98_0101870</name>
    <name evidence="11" type="ORF">SSS_7560</name>
</gene>
<evidence type="ECO:0000259" key="10">
    <source>
        <dbReference type="Pfam" id="PF17171"/>
    </source>
</evidence>
<reference evidence="14" key="2">
    <citation type="journal article" date="2020" name="PLoS Negl. Trop. Dis.">
        <title>High-quality nuclear genome for Sarcoptes scabiei-A critical resource for a neglected parasite.</title>
        <authorList>
            <person name="Korhonen P.K."/>
            <person name="Gasser R.B."/>
            <person name="Ma G."/>
            <person name="Wang T."/>
            <person name="Stroehlein A.J."/>
            <person name="Young N.D."/>
            <person name="Ang C.S."/>
            <person name="Fernando D.D."/>
            <person name="Lu H.C."/>
            <person name="Taylor S."/>
            <person name="Reynolds S.L."/>
            <person name="Mofiz E."/>
            <person name="Najaraj S.H."/>
            <person name="Gowda H."/>
            <person name="Madugundu A."/>
            <person name="Renuse S."/>
            <person name="Holt D."/>
            <person name="Pandey A."/>
            <person name="Papenfuss A.T."/>
            <person name="Fischer K."/>
        </authorList>
    </citation>
    <scope>NUCLEOTIDE SEQUENCE [LARGE SCALE GENOMIC DNA]</scope>
</reference>
<dbReference type="PANTHER" id="PTHR12289:SF41">
    <property type="entry name" value="FAILED AXON CONNECTIONS-RELATED"/>
    <property type="match status" value="1"/>
</dbReference>